<feature type="active site" evidence="3">
    <location>
        <position position="244"/>
    </location>
</feature>
<accession>A0A246JQT2</accession>
<dbReference type="Gene3D" id="3.40.309.10">
    <property type="entry name" value="Aldehyde Dehydrogenase, Chain A, domain 2"/>
    <property type="match status" value="1"/>
</dbReference>
<dbReference type="OrthoDB" id="9802947at2"/>
<dbReference type="PROSITE" id="PS00687">
    <property type="entry name" value="ALDEHYDE_DEHYDR_GLU"/>
    <property type="match status" value="1"/>
</dbReference>
<name>A0A246JQT2_9SPHN</name>
<dbReference type="AlphaFoldDB" id="A0A246JQT2"/>
<dbReference type="RefSeq" id="WP_088473336.1">
    <property type="nucleotide sequence ID" value="NZ_NISJ01000007.1"/>
</dbReference>
<keyword evidence="2 4" id="KW-0560">Oxidoreductase</keyword>
<dbReference type="InterPro" id="IPR016162">
    <property type="entry name" value="Ald_DH_N"/>
</dbReference>
<feature type="domain" description="Aldehyde dehydrogenase" evidence="5">
    <location>
        <begin position="20"/>
        <end position="467"/>
    </location>
</feature>
<comment type="caution">
    <text evidence="6">The sequence shown here is derived from an EMBL/GenBank/DDBJ whole genome shotgun (WGS) entry which is preliminary data.</text>
</comment>
<dbReference type="InterPro" id="IPR015590">
    <property type="entry name" value="Aldehyde_DH_dom"/>
</dbReference>
<sequence length="476" mass="50923">MIFDDHYSMTIDGEGAVSDATIAVVNPATEEVIAHVPDASRAQLDAAVAAAKRAFPAWSARPISERQAMIAAIAEHMLGHKSEMARLFTAEQGRPLGGAEWEIDVCAQWCQAVAGFTLPVELVEDSDTRRVEIHHRPIGVVGAITPWNAPLLMAIWKMAPALLAGNTVVLKPSPYTPLSTLKLGELLRDVLPAGVLNIVSGGNDLGQWITAHPDIGKVSFTGSTATGKRVMESAAQTLKRVTLELGGNDAAIVLPDVDPKEIAPQLFWGAFFNSAQVCVAIKRLYIHADIYDAVAHELVEFAKTVALGDGAQQGIDLGPVQNGMQYEKVRQLLDDARAEGQKFLIGGEVSGCPGYFIPISIVDNPPEKSRVVTEEAFGPVLPLLKYDDIDDVIRRANDSETGLGGSVWSNDLDQARAIGARLETGTVWINEMFAFLPNAPFGGHKQSGVGVEHGMAGLLEFTNSQTITSRKLAPAG</sequence>
<dbReference type="Proteomes" id="UP000197097">
    <property type="component" value="Unassembled WGS sequence"/>
</dbReference>
<dbReference type="PANTHER" id="PTHR42804">
    <property type="entry name" value="ALDEHYDE DEHYDROGENASE"/>
    <property type="match status" value="1"/>
</dbReference>
<comment type="similarity">
    <text evidence="1 4">Belongs to the aldehyde dehydrogenase family.</text>
</comment>
<evidence type="ECO:0000256" key="2">
    <source>
        <dbReference type="ARBA" id="ARBA00023002"/>
    </source>
</evidence>
<dbReference type="InterPro" id="IPR016161">
    <property type="entry name" value="Ald_DH/histidinol_DH"/>
</dbReference>
<evidence type="ECO:0000259" key="5">
    <source>
        <dbReference type="Pfam" id="PF00171"/>
    </source>
</evidence>
<dbReference type="PANTHER" id="PTHR42804:SF1">
    <property type="entry name" value="ALDEHYDE DEHYDROGENASE-RELATED"/>
    <property type="match status" value="1"/>
</dbReference>
<evidence type="ECO:0000313" key="6">
    <source>
        <dbReference type="EMBL" id="OWQ95374.1"/>
    </source>
</evidence>
<gene>
    <name evidence="6" type="ORF">CDQ91_13920</name>
</gene>
<organism evidence="6 7">
    <name type="scientific">Sphingopyxis witflariensis</name>
    <dbReference type="NCBI Taxonomy" id="173675"/>
    <lineage>
        <taxon>Bacteria</taxon>
        <taxon>Pseudomonadati</taxon>
        <taxon>Pseudomonadota</taxon>
        <taxon>Alphaproteobacteria</taxon>
        <taxon>Sphingomonadales</taxon>
        <taxon>Sphingomonadaceae</taxon>
        <taxon>Sphingopyxis</taxon>
    </lineage>
</organism>
<dbReference type="SUPFAM" id="SSF53720">
    <property type="entry name" value="ALDH-like"/>
    <property type="match status" value="1"/>
</dbReference>
<proteinExistence type="inferred from homology"/>
<evidence type="ECO:0000256" key="1">
    <source>
        <dbReference type="ARBA" id="ARBA00009986"/>
    </source>
</evidence>
<keyword evidence="7" id="KW-1185">Reference proteome</keyword>
<dbReference type="InterPro" id="IPR016163">
    <property type="entry name" value="Ald_DH_C"/>
</dbReference>
<reference evidence="6 7" key="1">
    <citation type="journal article" date="2002" name="Int. J. Syst. Evol. Microbiol.">
        <title>Sphingopyxis witflariensis sp. nov., isolated from activated sludge.</title>
        <authorList>
            <person name="Kampfer P."/>
            <person name="Witzenberger R."/>
            <person name="Denner E.B."/>
            <person name="Busse H.J."/>
            <person name="Neef A."/>
        </authorList>
    </citation>
    <scope>NUCLEOTIDE SEQUENCE [LARGE SCALE GENOMIC DNA]</scope>
    <source>
        <strain evidence="6 7">DSM 14551</strain>
    </source>
</reference>
<dbReference type="Pfam" id="PF00171">
    <property type="entry name" value="Aldedh"/>
    <property type="match status" value="1"/>
</dbReference>
<dbReference type="GO" id="GO:0016620">
    <property type="term" value="F:oxidoreductase activity, acting on the aldehyde or oxo group of donors, NAD or NADP as acceptor"/>
    <property type="evidence" value="ECO:0007669"/>
    <property type="project" value="InterPro"/>
</dbReference>
<dbReference type="FunFam" id="3.40.605.10:FF:000007">
    <property type="entry name" value="NAD/NADP-dependent betaine aldehyde dehydrogenase"/>
    <property type="match status" value="1"/>
</dbReference>
<dbReference type="FunFam" id="3.40.309.10:FF:000009">
    <property type="entry name" value="Aldehyde dehydrogenase A"/>
    <property type="match status" value="1"/>
</dbReference>
<dbReference type="Gene3D" id="3.40.605.10">
    <property type="entry name" value="Aldehyde Dehydrogenase, Chain A, domain 1"/>
    <property type="match status" value="1"/>
</dbReference>
<evidence type="ECO:0000256" key="4">
    <source>
        <dbReference type="RuleBase" id="RU003345"/>
    </source>
</evidence>
<dbReference type="InterPro" id="IPR044086">
    <property type="entry name" value="LUC3-like"/>
</dbReference>
<evidence type="ECO:0000313" key="7">
    <source>
        <dbReference type="Proteomes" id="UP000197097"/>
    </source>
</evidence>
<protein>
    <submittedName>
        <fullName evidence="6">Aldehyde dehydrogenase</fullName>
    </submittedName>
</protein>
<dbReference type="EMBL" id="NISJ01000007">
    <property type="protein sequence ID" value="OWQ95374.1"/>
    <property type="molecule type" value="Genomic_DNA"/>
</dbReference>
<dbReference type="CDD" id="cd07106">
    <property type="entry name" value="ALDH_AldA-AAD23400"/>
    <property type="match status" value="1"/>
</dbReference>
<evidence type="ECO:0000256" key="3">
    <source>
        <dbReference type="PROSITE-ProRule" id="PRU10007"/>
    </source>
</evidence>
<dbReference type="InterPro" id="IPR029510">
    <property type="entry name" value="Ald_DH_CS_GLU"/>
</dbReference>